<gene>
    <name evidence="2" type="ORF">JI735_30765</name>
</gene>
<organism evidence="2 3">
    <name type="scientific">Paenibacillus sonchi</name>
    <dbReference type="NCBI Taxonomy" id="373687"/>
    <lineage>
        <taxon>Bacteria</taxon>
        <taxon>Bacillati</taxon>
        <taxon>Bacillota</taxon>
        <taxon>Bacilli</taxon>
        <taxon>Bacillales</taxon>
        <taxon>Paenibacillaceae</taxon>
        <taxon>Paenibacillus</taxon>
        <taxon>Paenibacillus sonchi group</taxon>
    </lineage>
</organism>
<proteinExistence type="predicted"/>
<dbReference type="RefSeq" id="WP_039836195.1">
    <property type="nucleotide sequence ID" value="NZ_CP068595.1"/>
</dbReference>
<reference evidence="2 3" key="1">
    <citation type="submission" date="2021-01" db="EMBL/GenBank/DDBJ databases">
        <title>Whole genome sequence of Paenibacillus sonchi LMG 24727 for comparative genomics.</title>
        <authorList>
            <person name="Lee G."/>
            <person name="Kim M.-J."/>
            <person name="Lim K."/>
            <person name="Shin J.-H."/>
        </authorList>
    </citation>
    <scope>NUCLEOTIDE SEQUENCE [LARGE SCALE GENOMIC DNA]</scope>
    <source>
        <strain evidence="2 3">LMG 24727</strain>
    </source>
</reference>
<keyword evidence="3" id="KW-1185">Reference proteome</keyword>
<name>A0A974PCJ5_9BACL</name>
<evidence type="ECO:0000313" key="2">
    <source>
        <dbReference type="EMBL" id="QQZ60787.1"/>
    </source>
</evidence>
<protein>
    <submittedName>
        <fullName evidence="2">Uncharacterized protein</fullName>
    </submittedName>
</protein>
<evidence type="ECO:0000313" key="3">
    <source>
        <dbReference type="Proteomes" id="UP000595841"/>
    </source>
</evidence>
<dbReference type="Proteomes" id="UP000595841">
    <property type="component" value="Chromosome"/>
</dbReference>
<dbReference type="AlphaFoldDB" id="A0A974PCJ5"/>
<feature type="region of interest" description="Disordered" evidence="1">
    <location>
        <begin position="61"/>
        <end position="84"/>
    </location>
</feature>
<sequence>MKHVAMFRFSISMSFQKDFSIIQLNISFKYYADGLRFIKTNGHTQTKVNYNLNGEVISQREDRQRCVRGTSKFRPMEPGTGEEG</sequence>
<dbReference type="EMBL" id="CP068595">
    <property type="protein sequence ID" value="QQZ60787.1"/>
    <property type="molecule type" value="Genomic_DNA"/>
</dbReference>
<evidence type="ECO:0000256" key="1">
    <source>
        <dbReference type="SAM" id="MobiDB-lite"/>
    </source>
</evidence>
<dbReference type="KEGG" id="pson:JI735_30765"/>
<accession>A0A974PCJ5</accession>